<organism evidence="7 8">
    <name type="scientific">Gimesia panareensis</name>
    <dbReference type="NCBI Taxonomy" id="2527978"/>
    <lineage>
        <taxon>Bacteria</taxon>
        <taxon>Pseudomonadati</taxon>
        <taxon>Planctomycetota</taxon>
        <taxon>Planctomycetia</taxon>
        <taxon>Planctomycetales</taxon>
        <taxon>Planctomycetaceae</taxon>
        <taxon>Gimesia</taxon>
    </lineage>
</organism>
<dbReference type="AlphaFoldDB" id="A0A518FSY2"/>
<dbReference type="Proteomes" id="UP000320839">
    <property type="component" value="Chromosome"/>
</dbReference>
<evidence type="ECO:0000313" key="8">
    <source>
        <dbReference type="Proteomes" id="UP000320839"/>
    </source>
</evidence>
<dbReference type="SUPFAM" id="SSF54975">
    <property type="entry name" value="Acylphosphatase/BLUF domain-like"/>
    <property type="match status" value="1"/>
</dbReference>
<comment type="similarity">
    <text evidence="1 5">Belongs to the acylphosphatase family.</text>
</comment>
<evidence type="ECO:0000313" key="7">
    <source>
        <dbReference type="EMBL" id="QDV19395.1"/>
    </source>
</evidence>
<evidence type="ECO:0000256" key="5">
    <source>
        <dbReference type="RuleBase" id="RU004168"/>
    </source>
</evidence>
<dbReference type="PANTHER" id="PTHR47268">
    <property type="entry name" value="ACYLPHOSPHATASE"/>
    <property type="match status" value="1"/>
</dbReference>
<feature type="active site" evidence="4">
    <location>
        <position position="31"/>
    </location>
</feature>
<sequence length="103" mass="11494">MCAEPHQSDSSADQIGLRAIYEGRVQGVGFRYRTSQLAQRYPITGFVKNLADGTVELVAQARDQSVLDRFFDDMMLTFATNVTDVSIQGIPADPGRQEFTIEY</sequence>
<evidence type="ECO:0000256" key="3">
    <source>
        <dbReference type="ARBA" id="ARBA00047645"/>
    </source>
</evidence>
<name>A0A518FSY2_9PLAN</name>
<dbReference type="RefSeq" id="WP_145457425.1">
    <property type="nucleotide sequence ID" value="NZ_CP036317.1"/>
</dbReference>
<evidence type="ECO:0000256" key="2">
    <source>
        <dbReference type="ARBA" id="ARBA00012150"/>
    </source>
</evidence>
<proteinExistence type="inferred from homology"/>
<evidence type="ECO:0000256" key="1">
    <source>
        <dbReference type="ARBA" id="ARBA00005614"/>
    </source>
</evidence>
<dbReference type="Gene3D" id="3.30.70.100">
    <property type="match status" value="1"/>
</dbReference>
<dbReference type="OrthoDB" id="9808093at2"/>
<gene>
    <name evidence="7" type="primary">acyP</name>
    <name evidence="7" type="ORF">Pan153_40600</name>
</gene>
<dbReference type="PROSITE" id="PS51160">
    <property type="entry name" value="ACYLPHOSPHATASE_3"/>
    <property type="match status" value="1"/>
</dbReference>
<dbReference type="InterPro" id="IPR036046">
    <property type="entry name" value="Acylphosphatase-like_dom_sf"/>
</dbReference>
<dbReference type="InterPro" id="IPR020456">
    <property type="entry name" value="Acylphosphatase"/>
</dbReference>
<protein>
    <recommendedName>
        <fullName evidence="2 4">acylphosphatase</fullName>
        <ecNumber evidence="2 4">3.6.1.7</ecNumber>
    </recommendedName>
</protein>
<dbReference type="PANTHER" id="PTHR47268:SF4">
    <property type="entry name" value="ACYLPHOSPHATASE"/>
    <property type="match status" value="1"/>
</dbReference>
<feature type="active site" evidence="4">
    <location>
        <position position="49"/>
    </location>
</feature>
<reference evidence="7 8" key="1">
    <citation type="submission" date="2019-02" db="EMBL/GenBank/DDBJ databases">
        <title>Deep-cultivation of Planctomycetes and their phenomic and genomic characterization uncovers novel biology.</title>
        <authorList>
            <person name="Wiegand S."/>
            <person name="Jogler M."/>
            <person name="Boedeker C."/>
            <person name="Pinto D."/>
            <person name="Vollmers J."/>
            <person name="Rivas-Marin E."/>
            <person name="Kohn T."/>
            <person name="Peeters S.H."/>
            <person name="Heuer A."/>
            <person name="Rast P."/>
            <person name="Oberbeckmann S."/>
            <person name="Bunk B."/>
            <person name="Jeske O."/>
            <person name="Meyerdierks A."/>
            <person name="Storesund J.E."/>
            <person name="Kallscheuer N."/>
            <person name="Luecker S."/>
            <person name="Lage O.M."/>
            <person name="Pohl T."/>
            <person name="Merkel B.J."/>
            <person name="Hornburger P."/>
            <person name="Mueller R.-W."/>
            <person name="Bruemmer F."/>
            <person name="Labrenz M."/>
            <person name="Spormann A.M."/>
            <person name="Op den Camp H."/>
            <person name="Overmann J."/>
            <person name="Amann R."/>
            <person name="Jetten M.S.M."/>
            <person name="Mascher T."/>
            <person name="Medema M.H."/>
            <person name="Devos D.P."/>
            <person name="Kaster A.-K."/>
            <person name="Ovreas L."/>
            <person name="Rohde M."/>
            <person name="Galperin M.Y."/>
            <person name="Jogler C."/>
        </authorList>
    </citation>
    <scope>NUCLEOTIDE SEQUENCE [LARGE SCALE GENOMIC DNA]</scope>
    <source>
        <strain evidence="7 8">Pan153</strain>
    </source>
</reference>
<feature type="domain" description="Acylphosphatase-like" evidence="6">
    <location>
        <begin position="16"/>
        <end position="103"/>
    </location>
</feature>
<dbReference type="GO" id="GO:0003998">
    <property type="term" value="F:acylphosphatase activity"/>
    <property type="evidence" value="ECO:0007669"/>
    <property type="project" value="UniProtKB-EC"/>
</dbReference>
<dbReference type="EMBL" id="CP036317">
    <property type="protein sequence ID" value="QDV19395.1"/>
    <property type="molecule type" value="Genomic_DNA"/>
</dbReference>
<dbReference type="Pfam" id="PF00708">
    <property type="entry name" value="Acylphosphatase"/>
    <property type="match status" value="1"/>
</dbReference>
<keyword evidence="4 7" id="KW-0378">Hydrolase</keyword>
<dbReference type="EC" id="3.6.1.7" evidence="2 4"/>
<comment type="catalytic activity">
    <reaction evidence="3 4">
        <text>an acyl phosphate + H2O = a carboxylate + phosphate + H(+)</text>
        <dbReference type="Rhea" id="RHEA:14965"/>
        <dbReference type="ChEBI" id="CHEBI:15377"/>
        <dbReference type="ChEBI" id="CHEBI:15378"/>
        <dbReference type="ChEBI" id="CHEBI:29067"/>
        <dbReference type="ChEBI" id="CHEBI:43474"/>
        <dbReference type="ChEBI" id="CHEBI:59918"/>
        <dbReference type="EC" id="3.6.1.7"/>
    </reaction>
</comment>
<accession>A0A518FSY2</accession>
<evidence type="ECO:0000256" key="4">
    <source>
        <dbReference type="PROSITE-ProRule" id="PRU00520"/>
    </source>
</evidence>
<evidence type="ECO:0000259" key="6">
    <source>
        <dbReference type="PROSITE" id="PS51160"/>
    </source>
</evidence>
<dbReference type="InterPro" id="IPR001792">
    <property type="entry name" value="Acylphosphatase-like_dom"/>
</dbReference>